<dbReference type="PRINTS" id="PR00508">
    <property type="entry name" value="S21N4MTFRASE"/>
</dbReference>
<sequence>MYQGDCLDLMFHTASDSIDLIFADPPFNLSKIYPSKINDQLMDRDYLSWCETWLKDCIRILKPGGSLFLWNLPKWNTYLSQFLNQYLTFRH</sequence>
<dbReference type="KEGG" id="cyt:cce_0956"/>
<accession>B1WSX7</accession>
<evidence type="ECO:0000256" key="1">
    <source>
        <dbReference type="ARBA" id="ARBA00006594"/>
    </source>
</evidence>
<dbReference type="GO" id="GO:0003677">
    <property type="term" value="F:DNA binding"/>
    <property type="evidence" value="ECO:0007669"/>
    <property type="project" value="InterPro"/>
</dbReference>
<dbReference type="Gene3D" id="3.40.50.150">
    <property type="entry name" value="Vaccinia Virus protein VP39"/>
    <property type="match status" value="1"/>
</dbReference>
<dbReference type="Pfam" id="PF01555">
    <property type="entry name" value="N6_N4_Mtase"/>
    <property type="match status" value="1"/>
</dbReference>
<evidence type="ECO:0000313" key="5">
    <source>
        <dbReference type="EMBL" id="ACB50307.1"/>
    </source>
</evidence>
<dbReference type="PROSITE" id="PS00092">
    <property type="entry name" value="N6_MTASE"/>
    <property type="match status" value="1"/>
</dbReference>
<dbReference type="EMBL" id="CP000806">
    <property type="protein sequence ID" value="ACB50307.1"/>
    <property type="molecule type" value="Genomic_DNA"/>
</dbReference>
<reference evidence="5 6" key="1">
    <citation type="journal article" date="2008" name="Proc. Natl. Acad. Sci. U.S.A.">
        <title>The genome of Cyanothece 51142, a unicellular diazotrophic cyanobacterium important in the marine nitrogen cycle.</title>
        <authorList>
            <person name="Welsh E.A."/>
            <person name="Liberton M."/>
            <person name="Stoeckel J."/>
            <person name="Loh T."/>
            <person name="Elvitigala T."/>
            <person name="Wang C."/>
            <person name="Wollam A."/>
            <person name="Fulton R.S."/>
            <person name="Clifton S.W."/>
            <person name="Jacobs J.M."/>
            <person name="Aurora R."/>
            <person name="Ghosh B.K."/>
            <person name="Sherman L.A."/>
            <person name="Smith R.D."/>
            <person name="Wilson R.K."/>
            <person name="Pakrasi H.B."/>
        </authorList>
    </citation>
    <scope>NUCLEOTIDE SEQUENCE [LARGE SCALE GENOMIC DNA]</scope>
    <source>
        <strain evidence="6">ATCC 51142 / BH68</strain>
    </source>
</reference>
<keyword evidence="2" id="KW-0489">Methyltransferase</keyword>
<comment type="similarity">
    <text evidence="1">Belongs to the N(4)/N(6)-methyltransferase family.</text>
</comment>
<evidence type="ECO:0000259" key="4">
    <source>
        <dbReference type="Pfam" id="PF01555"/>
    </source>
</evidence>
<dbReference type="GO" id="GO:0008170">
    <property type="term" value="F:N-methyltransferase activity"/>
    <property type="evidence" value="ECO:0007669"/>
    <property type="project" value="InterPro"/>
</dbReference>
<evidence type="ECO:0000256" key="3">
    <source>
        <dbReference type="ARBA" id="ARBA00022679"/>
    </source>
</evidence>
<dbReference type="Proteomes" id="UP000001203">
    <property type="component" value="Chromosome circular"/>
</dbReference>
<dbReference type="InterPro" id="IPR001091">
    <property type="entry name" value="RM_Methyltransferase"/>
</dbReference>
<dbReference type="REBASE" id="17695">
    <property type="entry name" value="M.Csp68KORF956P"/>
</dbReference>
<dbReference type="eggNOG" id="COG2189">
    <property type="taxonomic scope" value="Bacteria"/>
</dbReference>
<dbReference type="GO" id="GO:0032259">
    <property type="term" value="P:methylation"/>
    <property type="evidence" value="ECO:0007669"/>
    <property type="project" value="UniProtKB-KW"/>
</dbReference>
<keyword evidence="3" id="KW-0808">Transferase</keyword>
<dbReference type="HOGENOM" id="CLU_2421985_0_0_3"/>
<keyword evidence="6" id="KW-1185">Reference proteome</keyword>
<feature type="domain" description="DNA methylase N-4/N-6" evidence="4">
    <location>
        <begin position="18"/>
        <end position="75"/>
    </location>
</feature>
<dbReference type="AlphaFoldDB" id="B1WSX7"/>
<organism evidence="5 6">
    <name type="scientific">Crocosphaera subtropica (strain ATCC 51142 / BH68)</name>
    <name type="common">Cyanothece sp. (strain ATCC 51142)</name>
    <dbReference type="NCBI Taxonomy" id="43989"/>
    <lineage>
        <taxon>Bacteria</taxon>
        <taxon>Bacillati</taxon>
        <taxon>Cyanobacteriota</taxon>
        <taxon>Cyanophyceae</taxon>
        <taxon>Oscillatoriophycideae</taxon>
        <taxon>Chroococcales</taxon>
        <taxon>Aphanothecaceae</taxon>
        <taxon>Crocosphaera</taxon>
        <taxon>Crocosphaera subtropica</taxon>
    </lineage>
</organism>
<dbReference type="OrthoDB" id="9800801at2"/>
<name>B1WSX7_CROS5</name>
<dbReference type="InterPro" id="IPR002941">
    <property type="entry name" value="DNA_methylase_N4/N6"/>
</dbReference>
<dbReference type="SUPFAM" id="SSF53335">
    <property type="entry name" value="S-adenosyl-L-methionine-dependent methyltransferases"/>
    <property type="match status" value="1"/>
</dbReference>
<proteinExistence type="inferred from homology"/>
<protein>
    <submittedName>
        <fullName evidence="5">DNA-methyltransferase</fullName>
    </submittedName>
</protein>
<gene>
    <name evidence="5" type="ordered locus">cce_0956</name>
</gene>
<dbReference type="InterPro" id="IPR029063">
    <property type="entry name" value="SAM-dependent_MTases_sf"/>
</dbReference>
<evidence type="ECO:0000313" key="6">
    <source>
        <dbReference type="Proteomes" id="UP000001203"/>
    </source>
</evidence>
<dbReference type="InterPro" id="IPR002052">
    <property type="entry name" value="DNA_methylase_N6_adenine_CS"/>
</dbReference>
<evidence type="ECO:0000256" key="2">
    <source>
        <dbReference type="ARBA" id="ARBA00022603"/>
    </source>
</evidence>
<dbReference type="STRING" id="43989.cce_0956"/>